<protein>
    <submittedName>
        <fullName evidence="1">Uncharacterized protein</fullName>
    </submittedName>
</protein>
<dbReference type="EMBL" id="FPKR01000010">
    <property type="protein sequence ID" value="SFZ77724.1"/>
    <property type="molecule type" value="Genomic_DNA"/>
</dbReference>
<dbReference type="Proteomes" id="UP000186513">
    <property type="component" value="Unassembled WGS sequence"/>
</dbReference>
<name>A0A1K2HLP8_9NEIS</name>
<proteinExistence type="predicted"/>
<organism evidence="1 2">
    <name type="scientific">Chitinimonas taiwanensis DSM 18899</name>
    <dbReference type="NCBI Taxonomy" id="1121279"/>
    <lineage>
        <taxon>Bacteria</taxon>
        <taxon>Pseudomonadati</taxon>
        <taxon>Pseudomonadota</taxon>
        <taxon>Betaproteobacteria</taxon>
        <taxon>Neisseriales</taxon>
        <taxon>Chitinibacteraceae</taxon>
        <taxon>Chitinimonas</taxon>
    </lineage>
</organism>
<sequence length="163" mass="19014">MQPIDLFSLEQHQGDYASWPLSSLLFHRGQPTATHLPGYGFEAQYRCAAGYLLITHEDCPFEEANHFLLLDEHFRLLARQDLAHAYASHLLHAHWPISPRALRLHYYGDQIMTLSIAPRRWPWGSRWRLVLTPLEQPDSDPLAQASIMELNQRLRAQRTEYET</sequence>
<gene>
    <name evidence="1" type="ORF">SAMN02745887_02551</name>
</gene>
<dbReference type="RefSeq" id="WP_072429061.1">
    <property type="nucleotide sequence ID" value="NZ_FPKR01000010.1"/>
</dbReference>
<dbReference type="STRING" id="1121279.SAMN02745887_02551"/>
<dbReference type="AlphaFoldDB" id="A0A1K2HLP8"/>
<dbReference type="OrthoDB" id="8925993at2"/>
<keyword evidence="2" id="KW-1185">Reference proteome</keyword>
<accession>A0A1K2HLP8</accession>
<evidence type="ECO:0000313" key="1">
    <source>
        <dbReference type="EMBL" id="SFZ77724.1"/>
    </source>
</evidence>
<evidence type="ECO:0000313" key="2">
    <source>
        <dbReference type="Proteomes" id="UP000186513"/>
    </source>
</evidence>
<reference evidence="1 2" key="1">
    <citation type="submission" date="2016-11" db="EMBL/GenBank/DDBJ databases">
        <authorList>
            <person name="Jaros S."/>
            <person name="Januszkiewicz K."/>
            <person name="Wedrychowicz H."/>
        </authorList>
    </citation>
    <scope>NUCLEOTIDE SEQUENCE [LARGE SCALE GENOMIC DNA]</scope>
    <source>
        <strain evidence="1 2">DSM 18899</strain>
    </source>
</reference>